<protein>
    <submittedName>
        <fullName evidence="2">CoA transferase</fullName>
    </submittedName>
</protein>
<dbReference type="GO" id="GO:0008410">
    <property type="term" value="F:CoA-transferase activity"/>
    <property type="evidence" value="ECO:0007669"/>
    <property type="project" value="TreeGrafter"/>
</dbReference>
<reference evidence="2" key="2">
    <citation type="journal article" date="2021" name="PeerJ">
        <title>Extensive microbial diversity within the chicken gut microbiome revealed by metagenomics and culture.</title>
        <authorList>
            <person name="Gilroy R."/>
            <person name="Ravi A."/>
            <person name="Getino M."/>
            <person name="Pursley I."/>
            <person name="Horton D.L."/>
            <person name="Alikhan N.F."/>
            <person name="Baker D."/>
            <person name="Gharbi K."/>
            <person name="Hall N."/>
            <person name="Watson M."/>
            <person name="Adriaenssens E.M."/>
            <person name="Foster-Nyarko E."/>
            <person name="Jarju S."/>
            <person name="Secka A."/>
            <person name="Antonio M."/>
            <person name="Oren A."/>
            <person name="Chaudhuri R.R."/>
            <person name="La Ragione R."/>
            <person name="Hildebrand F."/>
            <person name="Pallen M.J."/>
        </authorList>
    </citation>
    <scope>NUCLEOTIDE SEQUENCE</scope>
    <source>
        <strain evidence="2">ChiHcec3-6078</strain>
    </source>
</reference>
<comment type="caution">
    <text evidence="2">The sequence shown here is derived from an EMBL/GenBank/DDBJ whole genome shotgun (WGS) entry which is preliminary data.</text>
</comment>
<dbReference type="SUPFAM" id="SSF89796">
    <property type="entry name" value="CoA-transferase family III (CaiB/BaiF)"/>
    <property type="match status" value="1"/>
</dbReference>
<proteinExistence type="predicted"/>
<dbReference type="Gene3D" id="3.30.1540.10">
    <property type="entry name" value="formyl-coa transferase, domain 3"/>
    <property type="match status" value="1"/>
</dbReference>
<accession>A0A9D1I0F5</accession>
<dbReference type="Gene3D" id="3.40.50.10540">
    <property type="entry name" value="Crotonobetainyl-coa:carnitine coa-transferase, domain 1"/>
    <property type="match status" value="1"/>
</dbReference>
<dbReference type="Proteomes" id="UP000824090">
    <property type="component" value="Unassembled WGS sequence"/>
</dbReference>
<dbReference type="Pfam" id="PF02515">
    <property type="entry name" value="CoA_transf_3"/>
    <property type="match status" value="1"/>
</dbReference>
<evidence type="ECO:0000313" key="2">
    <source>
        <dbReference type="EMBL" id="HIU25879.1"/>
    </source>
</evidence>
<dbReference type="AlphaFoldDB" id="A0A9D1I0F5"/>
<name>A0A9D1I0F5_9FIRM</name>
<dbReference type="InterPro" id="IPR023606">
    <property type="entry name" value="CoA-Trfase_III_dom_1_sf"/>
</dbReference>
<dbReference type="InterPro" id="IPR044855">
    <property type="entry name" value="CoA-Trfase_III_dom3_sf"/>
</dbReference>
<gene>
    <name evidence="2" type="ORF">IAC50_05230</name>
</gene>
<dbReference type="PANTHER" id="PTHR48207:SF3">
    <property type="entry name" value="SUCCINATE--HYDROXYMETHYLGLUTARATE COA-TRANSFERASE"/>
    <property type="match status" value="1"/>
</dbReference>
<reference evidence="2" key="1">
    <citation type="submission" date="2020-10" db="EMBL/GenBank/DDBJ databases">
        <authorList>
            <person name="Gilroy R."/>
        </authorList>
    </citation>
    <scope>NUCLEOTIDE SEQUENCE</scope>
    <source>
        <strain evidence="2">ChiHcec3-6078</strain>
    </source>
</reference>
<dbReference type="EMBL" id="DVMP01000095">
    <property type="protein sequence ID" value="HIU25879.1"/>
    <property type="molecule type" value="Genomic_DNA"/>
</dbReference>
<keyword evidence="1 2" id="KW-0808">Transferase</keyword>
<sequence>MKPLEGIKIIDFTLIHGGPLATRLLADFGAEIIKIERVDGGEPGRLLQPKDENSGSGYFAYLNRGKKSISLDLSSDEGKKIIYRLAEDADAVVENYPYGVMKKHGLDYTNLKKINPKIIYASLSGYGHTGPRKEMELLDVQAQSMSGISSITGYPDQAPTRSGAELGCHVGGTYLATAVMIALISREKTGKGQMIDVSMVDSILATIEAAPIEYLIEGTERERTGNAYPSICPYDTFDTNDGSVSIGVSTDRQWGLFCEALGLEELIDDPRYRTNETRGANYRNGLRDLLQRKISAMSRFEVEKLMKEKRIPCGIVYEVSEAMRSDTVKERHMLIDVEDHTMGTVRMPGPAIKIDGKEEEITGAPRCGENTAEYLEKLGYTRDEIRAMEKKGTVGLL</sequence>
<dbReference type="PANTHER" id="PTHR48207">
    <property type="entry name" value="SUCCINATE--HYDROXYMETHYLGLUTARATE COA-TRANSFERASE"/>
    <property type="match status" value="1"/>
</dbReference>
<organism evidence="2 3">
    <name type="scientific">Candidatus Allocopromorpha excrementigallinarum</name>
    <dbReference type="NCBI Taxonomy" id="2840742"/>
    <lineage>
        <taxon>Bacteria</taxon>
        <taxon>Bacillati</taxon>
        <taxon>Bacillota</taxon>
        <taxon>Clostridia</taxon>
        <taxon>Eubacteriales</taxon>
        <taxon>Eubacteriaceae</taxon>
        <taxon>Eubacteriaceae incertae sedis</taxon>
        <taxon>Candidatus Allocopromorpha</taxon>
    </lineage>
</organism>
<dbReference type="InterPro" id="IPR003673">
    <property type="entry name" value="CoA-Trfase_fam_III"/>
</dbReference>
<evidence type="ECO:0000313" key="3">
    <source>
        <dbReference type="Proteomes" id="UP000824090"/>
    </source>
</evidence>
<evidence type="ECO:0000256" key="1">
    <source>
        <dbReference type="ARBA" id="ARBA00022679"/>
    </source>
</evidence>
<dbReference type="InterPro" id="IPR050483">
    <property type="entry name" value="CoA-transferase_III_domain"/>
</dbReference>